<dbReference type="Gene3D" id="3.40.50.1700">
    <property type="entry name" value="Glycoside hydrolase family 3 C-terminal domain"/>
    <property type="match status" value="1"/>
</dbReference>
<dbReference type="Pfam" id="PF01915">
    <property type="entry name" value="Glyco_hydro_3_C"/>
    <property type="match status" value="1"/>
</dbReference>
<dbReference type="SMART" id="SM01217">
    <property type="entry name" value="Fn3_like"/>
    <property type="match status" value="1"/>
</dbReference>
<evidence type="ECO:0000256" key="7">
    <source>
        <dbReference type="ARBA" id="ARBA00022729"/>
    </source>
</evidence>
<dbReference type="Pfam" id="PF14310">
    <property type="entry name" value="Fn3-like"/>
    <property type="match status" value="1"/>
</dbReference>
<evidence type="ECO:0000259" key="20">
    <source>
        <dbReference type="SMART" id="SM01217"/>
    </source>
</evidence>
<evidence type="ECO:0000256" key="15">
    <source>
        <dbReference type="ARBA" id="ARBA00039571"/>
    </source>
</evidence>
<dbReference type="InterPro" id="IPR050288">
    <property type="entry name" value="Cellulose_deg_GH3"/>
</dbReference>
<dbReference type="InterPro" id="IPR036881">
    <property type="entry name" value="Glyco_hydro_3_C_sf"/>
</dbReference>
<dbReference type="AlphaFoldDB" id="A0A0U1LTW5"/>
<keyword evidence="13" id="KW-0624">Polysaccharide degradation</keyword>
<comment type="similarity">
    <text evidence="4">Belongs to the glycosyl hydrolase 3 family.</text>
</comment>
<comment type="subcellular location">
    <subcellularLocation>
        <location evidence="2">Secreted</location>
    </subcellularLocation>
</comment>
<keyword evidence="12" id="KW-0326">Glycosidase</keyword>
<dbReference type="InterPro" id="IPR013783">
    <property type="entry name" value="Ig-like_fold"/>
</dbReference>
<dbReference type="Gene3D" id="3.20.20.300">
    <property type="entry name" value="Glycoside hydrolase, family 3, N-terminal domain"/>
    <property type="match status" value="1"/>
</dbReference>
<dbReference type="InterPro" id="IPR026891">
    <property type="entry name" value="Fn3-like"/>
</dbReference>
<feature type="chain" id="PRO_5006711233" description="Probable beta-glucosidase M" evidence="19">
    <location>
        <begin position="22"/>
        <end position="772"/>
    </location>
</feature>
<evidence type="ECO:0000256" key="14">
    <source>
        <dbReference type="ARBA" id="ARBA00024983"/>
    </source>
</evidence>
<evidence type="ECO:0000256" key="12">
    <source>
        <dbReference type="ARBA" id="ARBA00023295"/>
    </source>
</evidence>
<dbReference type="OrthoDB" id="416222at2759"/>
<keyword evidence="8" id="KW-0378">Hydrolase</keyword>
<dbReference type="EC" id="3.2.1.21" evidence="5"/>
<dbReference type="SUPFAM" id="SSF52279">
    <property type="entry name" value="Beta-D-glucan exohydrolase, C-terminal domain"/>
    <property type="match status" value="1"/>
</dbReference>
<evidence type="ECO:0000256" key="17">
    <source>
        <dbReference type="ARBA" id="ARBA00041589"/>
    </source>
</evidence>
<evidence type="ECO:0000256" key="18">
    <source>
        <dbReference type="ARBA" id="ARBA00041805"/>
    </source>
</evidence>
<gene>
    <name evidence="21" type="ORF">PISL3812_03560</name>
</gene>
<evidence type="ECO:0000256" key="6">
    <source>
        <dbReference type="ARBA" id="ARBA00022525"/>
    </source>
</evidence>
<dbReference type="InterPro" id="IPR036962">
    <property type="entry name" value="Glyco_hydro_3_N_sf"/>
</dbReference>
<dbReference type="PANTHER" id="PTHR42715:SF5">
    <property type="entry name" value="BETA-GLUCOSIDASE M-RELATED"/>
    <property type="match status" value="1"/>
</dbReference>
<organism evidence="21 22">
    <name type="scientific">Talaromyces islandicus</name>
    <name type="common">Penicillium islandicum</name>
    <dbReference type="NCBI Taxonomy" id="28573"/>
    <lineage>
        <taxon>Eukaryota</taxon>
        <taxon>Fungi</taxon>
        <taxon>Dikarya</taxon>
        <taxon>Ascomycota</taxon>
        <taxon>Pezizomycotina</taxon>
        <taxon>Eurotiomycetes</taxon>
        <taxon>Eurotiomycetidae</taxon>
        <taxon>Eurotiales</taxon>
        <taxon>Trichocomaceae</taxon>
        <taxon>Talaromyces</taxon>
        <taxon>Talaromyces sect. Islandici</taxon>
    </lineage>
</organism>
<comment type="catalytic activity">
    <reaction evidence="1">
        <text>Hydrolysis of terminal, non-reducing beta-D-glucosyl residues with release of beta-D-glucose.</text>
        <dbReference type="EC" id="3.2.1.21"/>
    </reaction>
</comment>
<accession>A0A0U1LTW5</accession>
<evidence type="ECO:0000256" key="3">
    <source>
        <dbReference type="ARBA" id="ARBA00004987"/>
    </source>
</evidence>
<protein>
    <recommendedName>
        <fullName evidence="15">Probable beta-glucosidase M</fullName>
        <ecNumber evidence="5">3.2.1.21</ecNumber>
    </recommendedName>
    <alternativeName>
        <fullName evidence="16">Beta-D-glucoside glucohydrolase M</fullName>
    </alternativeName>
    <alternativeName>
        <fullName evidence="17">Cellobiase M</fullName>
    </alternativeName>
    <alternativeName>
        <fullName evidence="18">Gentiobiase M</fullName>
    </alternativeName>
</protein>
<dbReference type="InterPro" id="IPR017853">
    <property type="entry name" value="GH"/>
</dbReference>
<dbReference type="OMA" id="PGLCVSD"/>
<dbReference type="Gene3D" id="2.60.40.10">
    <property type="entry name" value="Immunoglobulins"/>
    <property type="match status" value="1"/>
</dbReference>
<evidence type="ECO:0000313" key="22">
    <source>
        <dbReference type="Proteomes" id="UP000054383"/>
    </source>
</evidence>
<evidence type="ECO:0000256" key="8">
    <source>
        <dbReference type="ARBA" id="ARBA00022801"/>
    </source>
</evidence>
<dbReference type="PANTHER" id="PTHR42715">
    <property type="entry name" value="BETA-GLUCOSIDASE"/>
    <property type="match status" value="1"/>
</dbReference>
<name>A0A0U1LTW5_TALIS</name>
<evidence type="ECO:0000313" key="21">
    <source>
        <dbReference type="EMBL" id="CRG86552.1"/>
    </source>
</evidence>
<evidence type="ECO:0000256" key="2">
    <source>
        <dbReference type="ARBA" id="ARBA00004613"/>
    </source>
</evidence>
<evidence type="ECO:0000256" key="4">
    <source>
        <dbReference type="ARBA" id="ARBA00005336"/>
    </source>
</evidence>
<evidence type="ECO:0000256" key="11">
    <source>
        <dbReference type="ARBA" id="ARBA00023277"/>
    </source>
</evidence>
<evidence type="ECO:0000256" key="13">
    <source>
        <dbReference type="ARBA" id="ARBA00023326"/>
    </source>
</evidence>
<evidence type="ECO:0000256" key="9">
    <source>
        <dbReference type="ARBA" id="ARBA00023001"/>
    </source>
</evidence>
<keyword evidence="6" id="KW-0964">Secreted</keyword>
<keyword evidence="7 19" id="KW-0732">Signal</keyword>
<keyword evidence="10" id="KW-0325">Glycoprotein</keyword>
<comment type="function">
    <text evidence="14">Beta-glucosidases are one of a number of cellulolytic enzymes involved in the degradation of cellulosic biomass. Catalyzes the last step releasing glucose from the inhibitory cellobiose.</text>
</comment>
<evidence type="ECO:0000256" key="1">
    <source>
        <dbReference type="ARBA" id="ARBA00000448"/>
    </source>
</evidence>
<dbReference type="GO" id="GO:0030245">
    <property type="term" value="P:cellulose catabolic process"/>
    <property type="evidence" value="ECO:0007669"/>
    <property type="project" value="UniProtKB-KW"/>
</dbReference>
<dbReference type="STRING" id="28573.A0A0U1LTW5"/>
<dbReference type="InterPro" id="IPR001764">
    <property type="entry name" value="Glyco_hydro_3_N"/>
</dbReference>
<keyword evidence="22" id="KW-1185">Reference proteome</keyword>
<dbReference type="Pfam" id="PF00933">
    <property type="entry name" value="Glyco_hydro_3"/>
    <property type="match status" value="1"/>
</dbReference>
<keyword evidence="9" id="KW-0136">Cellulose degradation</keyword>
<dbReference type="PRINTS" id="PR00133">
    <property type="entry name" value="GLHYDRLASE3"/>
</dbReference>
<evidence type="ECO:0000256" key="16">
    <source>
        <dbReference type="ARBA" id="ARBA00041282"/>
    </source>
</evidence>
<feature type="domain" description="Fibronectin type III-like" evidence="20">
    <location>
        <begin position="694"/>
        <end position="761"/>
    </location>
</feature>
<sequence length="772" mass="83288">MLGTGSKSALLLGLACSNAVAQNVITSDSYFYGDSPPVYPSPNGTGAGDWSSAYQKAKDFVSQLTQEEKVSLTTGVSVNNGCSGNIQPISRLNFPGMCVTDAGNGVRGPDYVNSWASGIHVGASWNRELALQRGKYLGTEFRAKGVNAMLGPVVGPSGRMATSGRNWEGFSSDPYLTGALAYQTVRGVQSEGVVACTKHYIGNEQETNRNPDTDDQGQTVESVSSNIDDKTLHEQYLWPFQDAVQAGSASIMCSYNRVNNSYSCQNSKLLNGLLKTELGFQGYVMTDWGAQHGGIAAANAGLDVVMPDSSLWGSNLTDAISNGTMEASRLDDMITREVDLVLMASWYYLDQASSIPSPGVGMPTDSSAPHQVVVARNSSENGILWQAALEGHVLVKNENNTLPLKTPRLLSIFGYDASGDSQVSEPSFTNASTIAFINETLYVGGGSGANSPAYLDTPYAAIQRQAYKDGTSLQWDFYSQSPTINANSDACLVFVNSYATEGWDRPNLHDDYSDTLITNVANSCQSTIVIIHNAGIRLVSNWIDHDNVTAVIFAHVPGQDTGGALVDILYGKENPSGKLPYTVGKNQSDYGSLLWPSQPEGEFELFPQSNFTEGVYTDYKYFDKKNITPQYPFGYGLSYTTFNYSGLSVSKSNTSYSAYPANATIIPGGNPRLFDYLATVSVTVQNTGSVPGQEVAQLYLGIPNGPVHQLRGFEKVSVDPGQSKTAQFSLTRRDLSVWDMNAQQWLLQKGTYNVAVLGREGLPDNRNELKQG</sequence>
<proteinExistence type="inferred from homology"/>
<keyword evidence="11" id="KW-0119">Carbohydrate metabolism</keyword>
<feature type="signal peptide" evidence="19">
    <location>
        <begin position="1"/>
        <end position="21"/>
    </location>
</feature>
<dbReference type="Proteomes" id="UP000054383">
    <property type="component" value="Unassembled WGS sequence"/>
</dbReference>
<evidence type="ECO:0000256" key="19">
    <source>
        <dbReference type="SAM" id="SignalP"/>
    </source>
</evidence>
<dbReference type="InterPro" id="IPR002772">
    <property type="entry name" value="Glyco_hydro_3_C"/>
</dbReference>
<dbReference type="SUPFAM" id="SSF51445">
    <property type="entry name" value="(Trans)glycosidases"/>
    <property type="match status" value="1"/>
</dbReference>
<reference evidence="21 22" key="1">
    <citation type="submission" date="2015-04" db="EMBL/GenBank/DDBJ databases">
        <authorList>
            <person name="Syromyatnikov M.Y."/>
            <person name="Popov V.N."/>
        </authorList>
    </citation>
    <scope>NUCLEOTIDE SEQUENCE [LARGE SCALE GENOMIC DNA]</scope>
    <source>
        <strain evidence="21">WF-38-12</strain>
    </source>
</reference>
<dbReference type="GO" id="GO:0008422">
    <property type="term" value="F:beta-glucosidase activity"/>
    <property type="evidence" value="ECO:0007669"/>
    <property type="project" value="UniProtKB-EC"/>
</dbReference>
<comment type="pathway">
    <text evidence="3">Glycan metabolism; cellulose degradation.</text>
</comment>
<evidence type="ECO:0000256" key="5">
    <source>
        <dbReference type="ARBA" id="ARBA00012744"/>
    </source>
</evidence>
<dbReference type="FunFam" id="3.20.20.300:FF:000002">
    <property type="entry name" value="Probable beta-glucosidase"/>
    <property type="match status" value="1"/>
</dbReference>
<dbReference type="GO" id="GO:0005576">
    <property type="term" value="C:extracellular region"/>
    <property type="evidence" value="ECO:0007669"/>
    <property type="project" value="UniProtKB-SubCell"/>
</dbReference>
<evidence type="ECO:0000256" key="10">
    <source>
        <dbReference type="ARBA" id="ARBA00023180"/>
    </source>
</evidence>
<dbReference type="EMBL" id="CVMT01000002">
    <property type="protein sequence ID" value="CRG86552.1"/>
    <property type="molecule type" value="Genomic_DNA"/>
</dbReference>